<organism evidence="5 6">
    <name type="scientific">Aurantiacibacter xanthus</name>
    <dbReference type="NCBI Taxonomy" id="1784712"/>
    <lineage>
        <taxon>Bacteria</taxon>
        <taxon>Pseudomonadati</taxon>
        <taxon>Pseudomonadota</taxon>
        <taxon>Alphaproteobacteria</taxon>
        <taxon>Sphingomonadales</taxon>
        <taxon>Erythrobacteraceae</taxon>
        <taxon>Aurantiacibacter</taxon>
    </lineage>
</organism>
<evidence type="ECO:0000256" key="2">
    <source>
        <dbReference type="ARBA" id="ARBA00006472"/>
    </source>
</evidence>
<dbReference type="EC" id="4.2.1.96" evidence="4"/>
<evidence type="ECO:0000256" key="4">
    <source>
        <dbReference type="HAMAP-Rule" id="MF_00434"/>
    </source>
</evidence>
<evidence type="ECO:0000256" key="1">
    <source>
        <dbReference type="ARBA" id="ARBA00001554"/>
    </source>
</evidence>
<dbReference type="InterPro" id="IPR036428">
    <property type="entry name" value="PCD_sf"/>
</dbReference>
<keyword evidence="6" id="KW-1185">Reference proteome</keyword>
<sequence>MTDQSSTAIDTPSELESALARLPEWTLGDAHKSISRGFAFADFSEAFAFMTRVAMLAEQHDHHPDWANVYNKVAITLTSHDAGGLTARDFRMASAIDALVD</sequence>
<dbReference type="CDD" id="cd00914">
    <property type="entry name" value="PCD_DCoH_subfamily_b"/>
    <property type="match status" value="1"/>
</dbReference>
<dbReference type="RefSeq" id="WP_119593308.1">
    <property type="nucleotide sequence ID" value="NZ_QXFM01000113.1"/>
</dbReference>
<dbReference type="InterPro" id="IPR001533">
    <property type="entry name" value="Pterin_deHydtase"/>
</dbReference>
<protein>
    <recommendedName>
        <fullName evidence="4">Putative pterin-4-alpha-carbinolamine dehydratase</fullName>
        <shortName evidence="4">PHS</shortName>
        <ecNumber evidence="4">4.2.1.96</ecNumber>
    </recommendedName>
    <alternativeName>
        <fullName evidence="4">4-alpha-hydroxy-tetrahydropterin dehydratase</fullName>
    </alternativeName>
    <alternativeName>
        <fullName evidence="4">Pterin carbinolamine dehydratase</fullName>
        <shortName evidence="4">PCD</shortName>
    </alternativeName>
</protein>
<dbReference type="NCBIfam" id="NF002018">
    <property type="entry name" value="PRK00823.1-3"/>
    <property type="match status" value="1"/>
</dbReference>
<accession>A0A3A1P643</accession>
<comment type="similarity">
    <text evidence="2 4">Belongs to the pterin-4-alpha-carbinolamine dehydratase family.</text>
</comment>
<comment type="catalytic activity">
    <reaction evidence="1 4">
        <text>(4aS,6R)-4a-hydroxy-L-erythro-5,6,7,8-tetrahydrobiopterin = (6R)-L-erythro-6,7-dihydrobiopterin + H2O</text>
        <dbReference type="Rhea" id="RHEA:11920"/>
        <dbReference type="ChEBI" id="CHEBI:15377"/>
        <dbReference type="ChEBI" id="CHEBI:15642"/>
        <dbReference type="ChEBI" id="CHEBI:43120"/>
        <dbReference type="EC" id="4.2.1.96"/>
    </reaction>
</comment>
<dbReference type="HAMAP" id="MF_00434">
    <property type="entry name" value="Pterin_4_alpha"/>
    <property type="match status" value="1"/>
</dbReference>
<proteinExistence type="inferred from homology"/>
<keyword evidence="3 4" id="KW-0456">Lyase</keyword>
<dbReference type="SUPFAM" id="SSF55248">
    <property type="entry name" value="PCD-like"/>
    <property type="match status" value="1"/>
</dbReference>
<reference evidence="5 6" key="1">
    <citation type="submission" date="2018-08" db="EMBL/GenBank/DDBJ databases">
        <title>Erythrobacter zhengii sp.nov., a bacterium isolated from deep-sea sediment.</title>
        <authorList>
            <person name="Fang C."/>
            <person name="Wu Y.-H."/>
            <person name="Sun C."/>
            <person name="Wang H."/>
            <person name="Cheng H."/>
            <person name="Meng F.-X."/>
            <person name="Wang C.-S."/>
            <person name="Xu X.-W."/>
        </authorList>
    </citation>
    <scope>NUCLEOTIDE SEQUENCE [LARGE SCALE GENOMIC DNA]</scope>
    <source>
        <strain evidence="5 6">CCTCC AB 2015396</strain>
    </source>
</reference>
<dbReference type="PANTHER" id="PTHR12599:SF0">
    <property type="entry name" value="PTERIN-4-ALPHA-CARBINOLAMINE DEHYDRATASE"/>
    <property type="match status" value="1"/>
</dbReference>
<dbReference type="Proteomes" id="UP000265366">
    <property type="component" value="Unassembled WGS sequence"/>
</dbReference>
<dbReference type="Gene3D" id="3.30.1360.20">
    <property type="entry name" value="Transcriptional coactivator/pterin dehydratase"/>
    <property type="match status" value="1"/>
</dbReference>
<evidence type="ECO:0000256" key="3">
    <source>
        <dbReference type="ARBA" id="ARBA00023239"/>
    </source>
</evidence>
<dbReference type="PANTHER" id="PTHR12599">
    <property type="entry name" value="PTERIN-4-ALPHA-CARBINOLAMINE DEHYDRATASE"/>
    <property type="match status" value="1"/>
</dbReference>
<evidence type="ECO:0000313" key="6">
    <source>
        <dbReference type="Proteomes" id="UP000265366"/>
    </source>
</evidence>
<dbReference type="EMBL" id="QXFM01000113">
    <property type="protein sequence ID" value="RIV83188.1"/>
    <property type="molecule type" value="Genomic_DNA"/>
</dbReference>
<dbReference type="NCBIfam" id="NF002017">
    <property type="entry name" value="PRK00823.1-2"/>
    <property type="match status" value="1"/>
</dbReference>
<dbReference type="Pfam" id="PF01329">
    <property type="entry name" value="Pterin_4a"/>
    <property type="match status" value="1"/>
</dbReference>
<gene>
    <name evidence="5" type="ORF">D2V17_13390</name>
</gene>
<dbReference type="GO" id="GO:0008124">
    <property type="term" value="F:4-alpha-hydroxytetrahydrobiopterin dehydratase activity"/>
    <property type="evidence" value="ECO:0007669"/>
    <property type="project" value="UniProtKB-UniRule"/>
</dbReference>
<evidence type="ECO:0000313" key="5">
    <source>
        <dbReference type="EMBL" id="RIV83188.1"/>
    </source>
</evidence>
<dbReference type="GO" id="GO:0006729">
    <property type="term" value="P:tetrahydrobiopterin biosynthetic process"/>
    <property type="evidence" value="ECO:0007669"/>
    <property type="project" value="InterPro"/>
</dbReference>
<comment type="caution">
    <text evidence="5">The sequence shown here is derived from an EMBL/GenBank/DDBJ whole genome shotgun (WGS) entry which is preliminary data.</text>
</comment>
<dbReference type="AlphaFoldDB" id="A0A3A1P643"/>
<name>A0A3A1P643_9SPHN</name>
<dbReference type="OrthoDB" id="9794987at2"/>